<comment type="caution">
    <text evidence="2">The sequence shown here is derived from an EMBL/GenBank/DDBJ whole genome shotgun (WGS) entry which is preliminary data.</text>
</comment>
<dbReference type="OrthoDB" id="8869278at2759"/>
<evidence type="ECO:0000256" key="1">
    <source>
        <dbReference type="SAM" id="Phobius"/>
    </source>
</evidence>
<feature type="transmembrane region" description="Helical" evidence="1">
    <location>
        <begin position="43"/>
        <end position="61"/>
    </location>
</feature>
<reference evidence="2 3" key="1">
    <citation type="submission" date="2019-03" db="EMBL/GenBank/DDBJ databases">
        <title>First draft genome of Liparis tanakae, snailfish: a comprehensive survey of snailfish specific genes.</title>
        <authorList>
            <person name="Kim W."/>
            <person name="Song I."/>
            <person name="Jeong J.-H."/>
            <person name="Kim D."/>
            <person name="Kim S."/>
            <person name="Ryu S."/>
            <person name="Song J.Y."/>
            <person name="Lee S.K."/>
        </authorList>
    </citation>
    <scope>NUCLEOTIDE SEQUENCE [LARGE SCALE GENOMIC DNA]</scope>
    <source>
        <tissue evidence="2">Muscle</tissue>
    </source>
</reference>
<keyword evidence="1" id="KW-0812">Transmembrane</keyword>
<protein>
    <submittedName>
        <fullName evidence="2">Uncharacterized protein</fullName>
    </submittedName>
</protein>
<accession>A0A4Z2IW33</accession>
<dbReference type="AlphaFoldDB" id="A0A4Z2IW33"/>
<dbReference type="EMBL" id="SRLO01000043">
    <property type="protein sequence ID" value="TNN81957.1"/>
    <property type="molecule type" value="Genomic_DNA"/>
</dbReference>
<evidence type="ECO:0000313" key="3">
    <source>
        <dbReference type="Proteomes" id="UP000314294"/>
    </source>
</evidence>
<gene>
    <name evidence="2" type="ORF">EYF80_007865</name>
</gene>
<keyword evidence="3" id="KW-1185">Reference proteome</keyword>
<feature type="transmembrane region" description="Helical" evidence="1">
    <location>
        <begin position="142"/>
        <end position="167"/>
    </location>
</feature>
<dbReference type="Proteomes" id="UP000314294">
    <property type="component" value="Unassembled WGS sequence"/>
</dbReference>
<feature type="transmembrane region" description="Helical" evidence="1">
    <location>
        <begin position="110"/>
        <end position="136"/>
    </location>
</feature>
<feature type="transmembrane region" description="Helical" evidence="1">
    <location>
        <begin position="81"/>
        <end position="103"/>
    </location>
</feature>
<sequence length="169" mass="19795">MCSCRELNDLCLARVTIICRTSEQQQQFDALASQRRKRRREKWLWMTFVIFFLLALTFIMGPVGKEENDAQDYDALHPSKALWLLGCLVYWAMWSLLHLLQVFLWLIKLLLWFISVSASPLCCCASFLLTCFMMLLHYTCNAVFFSTTSPVYVCGMFIWVCVSLLIYTR</sequence>
<proteinExistence type="predicted"/>
<keyword evidence="1" id="KW-1133">Transmembrane helix</keyword>
<keyword evidence="1" id="KW-0472">Membrane</keyword>
<name>A0A4Z2IW33_9TELE</name>
<organism evidence="2 3">
    <name type="scientific">Liparis tanakae</name>
    <name type="common">Tanaka's snailfish</name>
    <dbReference type="NCBI Taxonomy" id="230148"/>
    <lineage>
        <taxon>Eukaryota</taxon>
        <taxon>Metazoa</taxon>
        <taxon>Chordata</taxon>
        <taxon>Craniata</taxon>
        <taxon>Vertebrata</taxon>
        <taxon>Euteleostomi</taxon>
        <taxon>Actinopterygii</taxon>
        <taxon>Neopterygii</taxon>
        <taxon>Teleostei</taxon>
        <taxon>Neoteleostei</taxon>
        <taxon>Acanthomorphata</taxon>
        <taxon>Eupercaria</taxon>
        <taxon>Perciformes</taxon>
        <taxon>Cottioidei</taxon>
        <taxon>Cottales</taxon>
        <taxon>Liparidae</taxon>
        <taxon>Liparis</taxon>
    </lineage>
</organism>
<evidence type="ECO:0000313" key="2">
    <source>
        <dbReference type="EMBL" id="TNN81957.1"/>
    </source>
</evidence>